<dbReference type="OrthoDB" id="27442at2"/>
<dbReference type="CDD" id="cd04301">
    <property type="entry name" value="NAT_SF"/>
    <property type="match status" value="1"/>
</dbReference>
<dbReference type="InterPro" id="IPR021770">
    <property type="entry name" value="DUF3335"/>
</dbReference>
<proteinExistence type="predicted"/>
<accession>W7QPV0</accession>
<dbReference type="Gene3D" id="3.40.630.30">
    <property type="match status" value="1"/>
</dbReference>
<dbReference type="GO" id="GO:0016747">
    <property type="term" value="F:acyltransferase activity, transferring groups other than amino-acyl groups"/>
    <property type="evidence" value="ECO:0007669"/>
    <property type="project" value="InterPro"/>
</dbReference>
<dbReference type="eggNOG" id="COG0456">
    <property type="taxonomic scope" value="Bacteria"/>
</dbReference>
<dbReference type="SUPFAM" id="SSF55729">
    <property type="entry name" value="Acyl-CoA N-acyltransferases (Nat)"/>
    <property type="match status" value="1"/>
</dbReference>
<name>W7QPV0_9ALTE</name>
<dbReference type="InterPro" id="IPR016181">
    <property type="entry name" value="Acyl_CoA_acyltransferase"/>
</dbReference>
<dbReference type="Gene3D" id="3.90.70.10">
    <property type="entry name" value="Cysteine proteinases"/>
    <property type="match status" value="1"/>
</dbReference>
<dbReference type="InterPro" id="IPR000182">
    <property type="entry name" value="GNAT_dom"/>
</dbReference>
<keyword evidence="5" id="KW-1185">Reference proteome</keyword>
<dbReference type="PANTHER" id="PTHR43877">
    <property type="entry name" value="AMINOALKYLPHOSPHONATE N-ACETYLTRANSFERASE-RELATED-RELATED"/>
    <property type="match status" value="1"/>
</dbReference>
<keyword evidence="1" id="KW-0808">Transferase</keyword>
<dbReference type="PROSITE" id="PS51186">
    <property type="entry name" value="GNAT"/>
    <property type="match status" value="1"/>
</dbReference>
<dbReference type="PATRIC" id="fig|1328313.3.peg.2192"/>
<dbReference type="AlphaFoldDB" id="W7QPV0"/>
<dbReference type="Proteomes" id="UP000019276">
    <property type="component" value="Unassembled WGS sequence"/>
</dbReference>
<organism evidence="4 5">
    <name type="scientific">Catenovulum agarivorans DS-2</name>
    <dbReference type="NCBI Taxonomy" id="1328313"/>
    <lineage>
        <taxon>Bacteria</taxon>
        <taxon>Pseudomonadati</taxon>
        <taxon>Pseudomonadota</taxon>
        <taxon>Gammaproteobacteria</taxon>
        <taxon>Alteromonadales</taxon>
        <taxon>Alteromonadaceae</taxon>
        <taxon>Catenovulum</taxon>
    </lineage>
</organism>
<evidence type="ECO:0000256" key="2">
    <source>
        <dbReference type="ARBA" id="ARBA00023315"/>
    </source>
</evidence>
<evidence type="ECO:0000313" key="4">
    <source>
        <dbReference type="EMBL" id="EWH09913.1"/>
    </source>
</evidence>
<evidence type="ECO:0000256" key="1">
    <source>
        <dbReference type="ARBA" id="ARBA00022679"/>
    </source>
</evidence>
<feature type="domain" description="N-acetyltransferase" evidence="3">
    <location>
        <begin position="21"/>
        <end position="167"/>
    </location>
</feature>
<gene>
    <name evidence="4" type="ORF">DS2_10717</name>
</gene>
<dbReference type="Pfam" id="PF00583">
    <property type="entry name" value="Acetyltransf_1"/>
    <property type="match status" value="1"/>
</dbReference>
<comment type="caution">
    <text evidence="4">The sequence shown here is derived from an EMBL/GenBank/DDBJ whole genome shotgun (WGS) entry which is preliminary data.</text>
</comment>
<dbReference type="Pfam" id="PF11814">
    <property type="entry name" value="DUF3335"/>
    <property type="match status" value="1"/>
</dbReference>
<evidence type="ECO:0000313" key="5">
    <source>
        <dbReference type="Proteomes" id="UP000019276"/>
    </source>
</evidence>
<dbReference type="STRING" id="1328313.DS2_10717"/>
<dbReference type="InterPro" id="IPR050832">
    <property type="entry name" value="Bact_Acetyltransf"/>
</dbReference>
<dbReference type="RefSeq" id="WP_051479796.1">
    <property type="nucleotide sequence ID" value="NZ_ARZY01000018.1"/>
</dbReference>
<sequence length="390" mass="44250">MAAESTSKQSPTDTSIVLQNIRIESANIDDLTALVALENQAFEGDKLSKRRLKHWISAQNAIFIVAKHQQDILGYALTILHKGSTLARLYSLAVSPLARGLGIAAKLIEKSEKSAYKQGRLYLRLEVAENNQAAISLYRKLGFEEFGFYQDYYHDHQAALRMQKRLYFAHDSIVAFNNSQPLMAVPWYKQTTPFTCGPAAAMMAMASLDNNYTPNQNDELHLWREATTIFMTSGHGGCHPVGLALALQKRQFNVEVFLNQSDTLFLDGVRSKDKRAILELVEKDFKQRAEEQQITVEYYGYQLQDLETWFNQGAMIILLISTYQLDGTKAPHWVCVSGIDNECVYIHDPAPTDEDDNQLNCQYMPIARDVFCRMNRYGKNKLSCGIVVKR</sequence>
<keyword evidence="2" id="KW-0012">Acyltransferase</keyword>
<evidence type="ECO:0000259" key="3">
    <source>
        <dbReference type="PROSITE" id="PS51186"/>
    </source>
</evidence>
<dbReference type="EMBL" id="ARZY01000018">
    <property type="protein sequence ID" value="EWH09913.1"/>
    <property type="molecule type" value="Genomic_DNA"/>
</dbReference>
<protein>
    <recommendedName>
        <fullName evidence="3">N-acetyltransferase domain-containing protein</fullName>
    </recommendedName>
</protein>
<reference evidence="4 5" key="1">
    <citation type="journal article" date="2014" name="Genome Announc.">
        <title>Draft Genome Sequence of the Agar-Degrading Bacterium Catenovulum sp. Strain DS-2, Isolated from Intestines of Haliotis diversicolor.</title>
        <authorList>
            <person name="Shan D."/>
            <person name="Li X."/>
            <person name="Gu Z."/>
            <person name="Wei G."/>
            <person name="Gao Z."/>
            <person name="Shao Z."/>
        </authorList>
    </citation>
    <scope>NUCLEOTIDE SEQUENCE [LARGE SCALE GENOMIC DNA]</scope>
    <source>
        <strain evidence="4 5">DS-2</strain>
    </source>
</reference>
<dbReference type="PANTHER" id="PTHR43877:SF2">
    <property type="entry name" value="AMINOALKYLPHOSPHONATE N-ACETYLTRANSFERASE-RELATED"/>
    <property type="match status" value="1"/>
</dbReference>